<proteinExistence type="predicted"/>
<sequence>MKNSIMSLNLSEQVVHPENCSCSGCVWLNRPGPRLPSGYFRKVELVIGKERLKKEEDSIVVLWFEDLPIKILYLNYGDIVETEVIEKNVNKDPWEIMNWAEQDRVKIFHVDF</sequence>
<protein>
    <submittedName>
        <fullName evidence="1">Uncharacterized protein</fullName>
    </submittedName>
</protein>
<dbReference type="Proteomes" id="UP000501076">
    <property type="component" value="Chromosome"/>
</dbReference>
<dbReference type="AlphaFoldDB" id="A0A6M6E066"/>
<gene>
    <name evidence="1" type="ORF">FDZ14_12510</name>
</gene>
<evidence type="ECO:0000313" key="1">
    <source>
        <dbReference type="EMBL" id="QJX76985.1"/>
    </source>
</evidence>
<name>A0A6M6E066_PRIMG</name>
<dbReference type="RefSeq" id="WP_171777053.1">
    <property type="nucleotide sequence ID" value="NZ_CP045272.1"/>
</dbReference>
<reference evidence="1 2" key="1">
    <citation type="submission" date="2019-10" db="EMBL/GenBank/DDBJ databases">
        <title>Complete genome sequences for adaption low water activity.</title>
        <authorList>
            <person name="Zhao L."/>
            <person name="Zhong J."/>
        </authorList>
    </citation>
    <scope>NUCLEOTIDE SEQUENCE [LARGE SCALE GENOMIC DNA]</scope>
    <source>
        <strain evidence="1 2">FDU301</strain>
    </source>
</reference>
<evidence type="ECO:0000313" key="2">
    <source>
        <dbReference type="Proteomes" id="UP000501076"/>
    </source>
</evidence>
<accession>A0A6M6E066</accession>
<dbReference type="EMBL" id="CP045272">
    <property type="protein sequence ID" value="QJX76985.1"/>
    <property type="molecule type" value="Genomic_DNA"/>
</dbReference>
<organism evidence="1 2">
    <name type="scientific">Priestia megaterium</name>
    <name type="common">Bacillus megaterium</name>
    <dbReference type="NCBI Taxonomy" id="1404"/>
    <lineage>
        <taxon>Bacteria</taxon>
        <taxon>Bacillati</taxon>
        <taxon>Bacillota</taxon>
        <taxon>Bacilli</taxon>
        <taxon>Bacillales</taxon>
        <taxon>Bacillaceae</taxon>
        <taxon>Priestia</taxon>
    </lineage>
</organism>